<sequence length="512" mass="56137">MFFWSILRLSRYGGLSRDVQFSNSPFCVLNNGVLGLVLITRRIEIKPGKPYLHQYDDERGRLHLSQATLGSGSSKEKAVVVCNVGDKKPIYLCSLLPRKMETCSLNIEFEEYDEVTFSVEGPHSIHLSGFFYGEKPDSDGDDYESDSDEEGILEEELDSGDDSDFAFDDEGDEDDLTDSEMDMLNSSSVPNSGVRIEEIVDDETPANENAIPEQSKKKNKRASNNDDSSQKQIVPKSSSGVPVLESEDEDGFPISSSAKDKASVPNGKQNSEASIGKGENGQAKRKKGMDDSEHTAKRKKEDSIVGDDLASPPATVEALTPEVDAKKAKKKKNKKVKDVQKGGNDNNNGVQNKEETDQEQKTPKVASVVNTDSKDKNAKKDKKKKQQENTPGEAKPSQVRTFPNGLVIEEIQMGKPAGKRADPGKKVSVRYIGKLKKNEKIFDSNIGKAPFKFRLGVGQVIAGWDVGVKGMRVGDKRRLTIPPSMGYGAKGAGSQIPPNSWLVFDVELIDVN</sequence>
<protein>
    <submittedName>
        <fullName evidence="1">Uncharacterized protein</fullName>
    </submittedName>
</protein>
<proteinExistence type="predicted"/>
<keyword evidence="2" id="KW-1185">Reference proteome</keyword>
<gene>
    <name evidence="1" type="ORF">L6452_05066</name>
</gene>
<organism evidence="1 2">
    <name type="scientific">Arctium lappa</name>
    <name type="common">Greater burdock</name>
    <name type="synonym">Lappa major</name>
    <dbReference type="NCBI Taxonomy" id="4217"/>
    <lineage>
        <taxon>Eukaryota</taxon>
        <taxon>Viridiplantae</taxon>
        <taxon>Streptophyta</taxon>
        <taxon>Embryophyta</taxon>
        <taxon>Tracheophyta</taxon>
        <taxon>Spermatophyta</taxon>
        <taxon>Magnoliopsida</taxon>
        <taxon>eudicotyledons</taxon>
        <taxon>Gunneridae</taxon>
        <taxon>Pentapetalae</taxon>
        <taxon>asterids</taxon>
        <taxon>campanulids</taxon>
        <taxon>Asterales</taxon>
        <taxon>Asteraceae</taxon>
        <taxon>Carduoideae</taxon>
        <taxon>Cardueae</taxon>
        <taxon>Arctiinae</taxon>
        <taxon>Arctium</taxon>
    </lineage>
</organism>
<dbReference type="Proteomes" id="UP001055879">
    <property type="component" value="Linkage Group LG02"/>
</dbReference>
<reference evidence="1 2" key="2">
    <citation type="journal article" date="2022" name="Mol. Ecol. Resour.">
        <title>The genomes of chicory, endive, great burdock and yacon provide insights into Asteraceae paleo-polyploidization history and plant inulin production.</title>
        <authorList>
            <person name="Fan W."/>
            <person name="Wang S."/>
            <person name="Wang H."/>
            <person name="Wang A."/>
            <person name="Jiang F."/>
            <person name="Liu H."/>
            <person name="Zhao H."/>
            <person name="Xu D."/>
            <person name="Zhang Y."/>
        </authorList>
    </citation>
    <scope>NUCLEOTIDE SEQUENCE [LARGE SCALE GENOMIC DNA]</scope>
    <source>
        <strain evidence="2">cv. Niubang</strain>
    </source>
</reference>
<dbReference type="EMBL" id="CM042048">
    <property type="protein sequence ID" value="KAI3757526.1"/>
    <property type="molecule type" value="Genomic_DNA"/>
</dbReference>
<name>A0ACB9EGF5_ARCLA</name>
<reference evidence="2" key="1">
    <citation type="journal article" date="2022" name="Mol. Ecol. Resour.">
        <title>The genomes of chicory, endive, great burdock and yacon provide insights into Asteraceae palaeo-polyploidization history and plant inulin production.</title>
        <authorList>
            <person name="Fan W."/>
            <person name="Wang S."/>
            <person name="Wang H."/>
            <person name="Wang A."/>
            <person name="Jiang F."/>
            <person name="Liu H."/>
            <person name="Zhao H."/>
            <person name="Xu D."/>
            <person name="Zhang Y."/>
        </authorList>
    </citation>
    <scope>NUCLEOTIDE SEQUENCE [LARGE SCALE GENOMIC DNA]</scope>
    <source>
        <strain evidence="2">cv. Niubang</strain>
    </source>
</reference>
<comment type="caution">
    <text evidence="1">The sequence shown here is derived from an EMBL/GenBank/DDBJ whole genome shotgun (WGS) entry which is preliminary data.</text>
</comment>
<evidence type="ECO:0000313" key="1">
    <source>
        <dbReference type="EMBL" id="KAI3757526.1"/>
    </source>
</evidence>
<evidence type="ECO:0000313" key="2">
    <source>
        <dbReference type="Proteomes" id="UP001055879"/>
    </source>
</evidence>
<accession>A0ACB9EGF5</accession>